<keyword evidence="1" id="KW-0560">Oxidoreductase</keyword>
<dbReference type="Gene3D" id="3.20.20.100">
    <property type="entry name" value="NADP-dependent oxidoreductase domain"/>
    <property type="match status" value="1"/>
</dbReference>
<dbReference type="InterPro" id="IPR023210">
    <property type="entry name" value="NADP_OxRdtase_dom"/>
</dbReference>
<dbReference type="AlphaFoldDB" id="A0A084AFS9"/>
<proteinExistence type="predicted"/>
<dbReference type="Pfam" id="PF00248">
    <property type="entry name" value="Aldo_ket_red"/>
    <property type="match status" value="1"/>
</dbReference>
<organism evidence="3 4">
    <name type="scientific">Stachybotrys chartarum (strain CBS 109288 / IBT 7711)</name>
    <name type="common">Toxic black mold</name>
    <name type="synonym">Stilbospora chartarum</name>
    <dbReference type="NCBI Taxonomy" id="1280523"/>
    <lineage>
        <taxon>Eukaryota</taxon>
        <taxon>Fungi</taxon>
        <taxon>Dikarya</taxon>
        <taxon>Ascomycota</taxon>
        <taxon>Pezizomycotina</taxon>
        <taxon>Sordariomycetes</taxon>
        <taxon>Hypocreomycetidae</taxon>
        <taxon>Hypocreales</taxon>
        <taxon>Stachybotryaceae</taxon>
        <taxon>Stachybotrys</taxon>
    </lineage>
</organism>
<name>A0A084AFS9_STACB</name>
<evidence type="ECO:0000256" key="1">
    <source>
        <dbReference type="ARBA" id="ARBA00023002"/>
    </source>
</evidence>
<dbReference type="CDD" id="cd19075">
    <property type="entry name" value="AKR_AKR7A1-5"/>
    <property type="match status" value="1"/>
</dbReference>
<evidence type="ECO:0000313" key="3">
    <source>
        <dbReference type="EMBL" id="KEY64158.1"/>
    </source>
</evidence>
<dbReference type="InterPro" id="IPR036812">
    <property type="entry name" value="NAD(P)_OxRdtase_dom_sf"/>
</dbReference>
<sequence>MTVAYEGVSVAIGAHTWLEDDAKVDSIVQVMRQHGVKQIDTARIYGDGASERAIGLRHLGKEFSIDTKANTAIFPGTGKLIEKFLHESLEALKLPKVRVYLLHGPDETVPFEEQAKVLHQLYEKGYFEKLGLSNFTKAQILEFYNVAKTNGYVLPTVYQGMYNIVGRGTEDDLFPALREMGFSIQAFSPMAMGLLSKTPEYIRQGKGRWDESKVDGRLLRGVYYKDSYFKMLDAFGKLSEESGVSRVGLAYRWVKYHSFLDGNLGDELIIGGTEVEHVDYGLAELKKGPLEPWIVGRLEEIWEMVKADAVASPLDSVRKAFQASSN</sequence>
<dbReference type="SUPFAM" id="SSF51430">
    <property type="entry name" value="NAD(P)-linked oxidoreductase"/>
    <property type="match status" value="1"/>
</dbReference>
<protein>
    <recommendedName>
        <fullName evidence="2">NADP-dependent oxidoreductase domain-containing protein</fullName>
    </recommendedName>
</protein>
<dbReference type="InterPro" id="IPR050523">
    <property type="entry name" value="AKR_Detox_Biosynth"/>
</dbReference>
<dbReference type="GO" id="GO:0016491">
    <property type="term" value="F:oxidoreductase activity"/>
    <property type="evidence" value="ECO:0007669"/>
    <property type="project" value="UniProtKB-KW"/>
</dbReference>
<evidence type="ECO:0000313" key="4">
    <source>
        <dbReference type="Proteomes" id="UP000028045"/>
    </source>
</evidence>
<gene>
    <name evidence="3" type="ORF">S7711_03451</name>
</gene>
<dbReference type="PANTHER" id="PTHR43364:SF4">
    <property type="entry name" value="NAD(P)-LINKED OXIDOREDUCTASE SUPERFAMILY PROTEIN"/>
    <property type="match status" value="1"/>
</dbReference>
<dbReference type="OrthoDB" id="2310150at2759"/>
<keyword evidence="4" id="KW-1185">Reference proteome</keyword>
<feature type="domain" description="NADP-dependent oxidoreductase" evidence="2">
    <location>
        <begin position="20"/>
        <end position="302"/>
    </location>
</feature>
<dbReference type="EMBL" id="KL648750">
    <property type="protein sequence ID" value="KEY64158.1"/>
    <property type="molecule type" value="Genomic_DNA"/>
</dbReference>
<dbReference type="HOGENOM" id="CLU_023205_1_1_1"/>
<dbReference type="PANTHER" id="PTHR43364">
    <property type="entry name" value="NADH-SPECIFIC METHYLGLYOXAL REDUCTASE-RELATED"/>
    <property type="match status" value="1"/>
</dbReference>
<dbReference type="Proteomes" id="UP000028045">
    <property type="component" value="Unassembled WGS sequence"/>
</dbReference>
<reference evidence="3 4" key="1">
    <citation type="journal article" date="2014" name="BMC Genomics">
        <title>Comparative genome sequencing reveals chemotype-specific gene clusters in the toxigenic black mold Stachybotrys.</title>
        <authorList>
            <person name="Semeiks J."/>
            <person name="Borek D."/>
            <person name="Otwinowski Z."/>
            <person name="Grishin N.V."/>
        </authorList>
    </citation>
    <scope>NUCLEOTIDE SEQUENCE [LARGE SCALE GENOMIC DNA]</scope>
    <source>
        <strain evidence="4">CBS 109288 / IBT 7711</strain>
    </source>
</reference>
<evidence type="ECO:0000259" key="2">
    <source>
        <dbReference type="Pfam" id="PF00248"/>
    </source>
</evidence>
<accession>A0A084AFS9</accession>